<dbReference type="RefSeq" id="WP_085077456.1">
    <property type="nucleotide sequence ID" value="NZ_LQPJ01000075.1"/>
</dbReference>
<proteinExistence type="inferred from homology"/>
<comment type="caution">
    <text evidence="10">The sequence shown here is derived from an EMBL/GenBank/DDBJ whole genome shotgun (WGS) entry which is preliminary data.</text>
</comment>
<dbReference type="NCBIfam" id="TIGR00380">
    <property type="entry name" value="cobal_cbiB"/>
    <property type="match status" value="1"/>
</dbReference>
<dbReference type="InterPro" id="IPR004485">
    <property type="entry name" value="Cobalamin_biosynth_CobD/CbiB"/>
</dbReference>
<dbReference type="Proteomes" id="UP000193529">
    <property type="component" value="Unassembled WGS sequence"/>
</dbReference>
<dbReference type="NCBIfam" id="NF002276">
    <property type="entry name" value="PRK01209.1-4"/>
    <property type="match status" value="1"/>
</dbReference>
<comment type="similarity">
    <text evidence="3 9">Belongs to the CobD/CbiB family.</text>
</comment>
<dbReference type="OrthoDB" id="9811967at2"/>
<comment type="subcellular location">
    <subcellularLocation>
        <location evidence="1 9">Cell membrane</location>
        <topology evidence="1 9">Multi-pass membrane protein</topology>
    </subcellularLocation>
</comment>
<feature type="transmembrane region" description="Helical" evidence="9">
    <location>
        <begin position="52"/>
        <end position="72"/>
    </location>
</feature>
<keyword evidence="6 9" id="KW-0812">Transmembrane</keyword>
<comment type="caution">
    <text evidence="9">Lacks conserved residue(s) required for the propagation of feature annotation.</text>
</comment>
<dbReference type="EMBL" id="LQPJ01000075">
    <property type="protein sequence ID" value="ORW26884.1"/>
    <property type="molecule type" value="Genomic_DNA"/>
</dbReference>
<evidence type="ECO:0000256" key="9">
    <source>
        <dbReference type="HAMAP-Rule" id="MF_00024"/>
    </source>
</evidence>
<evidence type="ECO:0000256" key="3">
    <source>
        <dbReference type="ARBA" id="ARBA00006263"/>
    </source>
</evidence>
<comment type="pathway">
    <text evidence="2 9">Cofactor biosynthesis; adenosylcobalamin biosynthesis.</text>
</comment>
<dbReference type="HAMAP" id="MF_00024">
    <property type="entry name" value="CobD_CbiB"/>
    <property type="match status" value="1"/>
</dbReference>
<name>A0A1X1ZTK2_9MYCO</name>
<dbReference type="UniPathway" id="UPA00148"/>
<dbReference type="GO" id="GO:0009236">
    <property type="term" value="P:cobalamin biosynthetic process"/>
    <property type="evidence" value="ECO:0007669"/>
    <property type="project" value="UniProtKB-UniRule"/>
</dbReference>
<evidence type="ECO:0000313" key="10">
    <source>
        <dbReference type="EMBL" id="ORW26884.1"/>
    </source>
</evidence>
<keyword evidence="8 9" id="KW-0472">Membrane</keyword>
<comment type="function">
    <text evidence="9">Converts cobyric acid to cobinamide by the addition of aminopropanol on the F carboxylic group.</text>
</comment>
<evidence type="ECO:0000313" key="11">
    <source>
        <dbReference type="Proteomes" id="UP000193529"/>
    </source>
</evidence>
<evidence type="ECO:0000256" key="2">
    <source>
        <dbReference type="ARBA" id="ARBA00004953"/>
    </source>
</evidence>
<evidence type="ECO:0000256" key="1">
    <source>
        <dbReference type="ARBA" id="ARBA00004651"/>
    </source>
</evidence>
<keyword evidence="11" id="KW-1185">Reference proteome</keyword>
<keyword evidence="5 9" id="KW-0169">Cobalamin biosynthesis</keyword>
<reference evidence="10 11" key="1">
    <citation type="submission" date="2016-01" db="EMBL/GenBank/DDBJ databases">
        <title>The new phylogeny of the genus Mycobacterium.</title>
        <authorList>
            <person name="Tarcisio F."/>
            <person name="Conor M."/>
            <person name="Antonella G."/>
            <person name="Elisabetta G."/>
            <person name="Giulia F.S."/>
            <person name="Sara T."/>
            <person name="Anna F."/>
            <person name="Clotilde B."/>
            <person name="Roberto B."/>
            <person name="Veronica D.S."/>
            <person name="Fabio R."/>
            <person name="Monica P."/>
            <person name="Olivier J."/>
            <person name="Enrico T."/>
            <person name="Nicola S."/>
        </authorList>
    </citation>
    <scope>NUCLEOTIDE SEQUENCE [LARGE SCALE GENOMIC DNA]</scope>
    <source>
        <strain evidence="10 11">DSM 44572</strain>
    </source>
</reference>
<evidence type="ECO:0000256" key="7">
    <source>
        <dbReference type="ARBA" id="ARBA00022989"/>
    </source>
</evidence>
<keyword evidence="7 9" id="KW-1133">Transmembrane helix</keyword>
<gene>
    <name evidence="9" type="primary">cobD</name>
    <name evidence="10" type="ORF">AWC19_03255</name>
</gene>
<sequence>MVATRRRARIAGVLVGYLADLAVGDPQRGHPVALFGRAASRLERFTYRDSKLAGALHVVLLVGVVAVLGAAATPRGRLRSVVAMAAATWVSLGGTSLARTGLEMCRLLERGDVAAARGLLPSLCGRDPARLDGAGLARAALESVAENTSDAQVAPLLWAAAGGVPAVLAYRGINTLDSMVGYRSPRYARFGWAAARLDDLANYAAARVTAALVVVCAPLVSGSSSAAVRAWWRDAARHPSPNAGVVEAAFAGALGVRLGGPTHYHHELQIRPTLGDGLPPTVADLRRAVALSRAVQAAAALLVGLGVLVGR</sequence>
<evidence type="ECO:0000256" key="8">
    <source>
        <dbReference type="ARBA" id="ARBA00023136"/>
    </source>
</evidence>
<organism evidence="10 11">
    <name type="scientific">Mycobacterium palustre</name>
    <dbReference type="NCBI Taxonomy" id="153971"/>
    <lineage>
        <taxon>Bacteria</taxon>
        <taxon>Bacillati</taxon>
        <taxon>Actinomycetota</taxon>
        <taxon>Actinomycetes</taxon>
        <taxon>Mycobacteriales</taxon>
        <taxon>Mycobacteriaceae</taxon>
        <taxon>Mycobacterium</taxon>
        <taxon>Mycobacterium simiae complex</taxon>
    </lineage>
</organism>
<dbReference type="AlphaFoldDB" id="A0A1X1ZTK2"/>
<dbReference type="PANTHER" id="PTHR34308">
    <property type="entry name" value="COBALAMIN BIOSYNTHESIS PROTEIN CBIB"/>
    <property type="match status" value="1"/>
</dbReference>
<dbReference type="PANTHER" id="PTHR34308:SF1">
    <property type="entry name" value="COBALAMIN BIOSYNTHESIS PROTEIN CBIB"/>
    <property type="match status" value="1"/>
</dbReference>
<evidence type="ECO:0000256" key="5">
    <source>
        <dbReference type="ARBA" id="ARBA00022573"/>
    </source>
</evidence>
<dbReference type="STRING" id="153971.AWC19_03255"/>
<dbReference type="Pfam" id="PF03186">
    <property type="entry name" value="CobD_Cbib"/>
    <property type="match status" value="1"/>
</dbReference>
<keyword evidence="4 9" id="KW-1003">Cell membrane</keyword>
<evidence type="ECO:0000256" key="6">
    <source>
        <dbReference type="ARBA" id="ARBA00022692"/>
    </source>
</evidence>
<protein>
    <recommendedName>
        <fullName evidence="9">Cobalamin biosynthesis protein CobD</fullName>
    </recommendedName>
</protein>
<accession>A0A1X1ZTK2</accession>
<dbReference type="GO" id="GO:0005886">
    <property type="term" value="C:plasma membrane"/>
    <property type="evidence" value="ECO:0007669"/>
    <property type="project" value="UniProtKB-SubCell"/>
</dbReference>
<dbReference type="GO" id="GO:0015420">
    <property type="term" value="F:ABC-type vitamin B12 transporter activity"/>
    <property type="evidence" value="ECO:0007669"/>
    <property type="project" value="UniProtKB-UniRule"/>
</dbReference>
<dbReference type="GO" id="GO:0048472">
    <property type="term" value="F:threonine-phosphate decarboxylase activity"/>
    <property type="evidence" value="ECO:0007669"/>
    <property type="project" value="InterPro"/>
</dbReference>
<evidence type="ECO:0000256" key="4">
    <source>
        <dbReference type="ARBA" id="ARBA00022475"/>
    </source>
</evidence>